<dbReference type="Proteomes" id="UP000612585">
    <property type="component" value="Unassembled WGS sequence"/>
</dbReference>
<feature type="region of interest" description="Disordered" evidence="1">
    <location>
        <begin position="28"/>
        <end position="60"/>
    </location>
</feature>
<name>A0A8J3Z8Q3_9ACTN</name>
<protein>
    <submittedName>
        <fullName evidence="3">Uncharacterized protein</fullName>
    </submittedName>
</protein>
<evidence type="ECO:0000256" key="1">
    <source>
        <dbReference type="SAM" id="MobiDB-lite"/>
    </source>
</evidence>
<dbReference type="AlphaFoldDB" id="A0A8J3Z8Q3"/>
<gene>
    <name evidence="3" type="ORF">Vau01_066330</name>
</gene>
<feature type="signal peptide" evidence="2">
    <location>
        <begin position="1"/>
        <end position="27"/>
    </location>
</feature>
<proteinExistence type="predicted"/>
<sequence>MLVGSRRRRLLAFATILLFVIPQPACSSDSTGNLGGEPERTNAPDGLGVAASPPGSPDGAAPVAGNCNAIGTGNSVSCSFPASNAVISVQDTTVRAVWFNGSPSQLPTPPTFSSLGYPCGDWMDWLRGRTDMYFDGPEIDITLQGDSVGSVALTNVNMTVLRRSAQSTSGTWISCYYGGGTNAPFRIEVNTRTNKSTVANYDEDHNLGPERPMPPAFLSPDGNASVAGNVGVKSLDGYLYEGYITFVGVVNGKPWNHTVGSDDRPLRWISSTSYGGTDASYMWNRKTRKWTLGHTPYQE</sequence>
<dbReference type="EMBL" id="BOPG01000044">
    <property type="protein sequence ID" value="GIJ59117.1"/>
    <property type="molecule type" value="Genomic_DNA"/>
</dbReference>
<reference evidence="3" key="1">
    <citation type="submission" date="2021-01" db="EMBL/GenBank/DDBJ databases">
        <title>Whole genome shotgun sequence of Virgisporangium aurantiacum NBRC 16421.</title>
        <authorList>
            <person name="Komaki H."/>
            <person name="Tamura T."/>
        </authorList>
    </citation>
    <scope>NUCLEOTIDE SEQUENCE</scope>
    <source>
        <strain evidence="3">NBRC 16421</strain>
    </source>
</reference>
<evidence type="ECO:0000313" key="3">
    <source>
        <dbReference type="EMBL" id="GIJ59117.1"/>
    </source>
</evidence>
<feature type="chain" id="PRO_5035150650" evidence="2">
    <location>
        <begin position="28"/>
        <end position="299"/>
    </location>
</feature>
<keyword evidence="4" id="KW-1185">Reference proteome</keyword>
<comment type="caution">
    <text evidence="3">The sequence shown here is derived from an EMBL/GenBank/DDBJ whole genome shotgun (WGS) entry which is preliminary data.</text>
</comment>
<accession>A0A8J3Z8Q3</accession>
<evidence type="ECO:0000256" key="2">
    <source>
        <dbReference type="SAM" id="SignalP"/>
    </source>
</evidence>
<keyword evidence="2" id="KW-0732">Signal</keyword>
<feature type="compositionally biased region" description="Low complexity" evidence="1">
    <location>
        <begin position="48"/>
        <end position="60"/>
    </location>
</feature>
<evidence type="ECO:0000313" key="4">
    <source>
        <dbReference type="Proteomes" id="UP000612585"/>
    </source>
</evidence>
<organism evidence="3 4">
    <name type="scientific">Virgisporangium aurantiacum</name>
    <dbReference type="NCBI Taxonomy" id="175570"/>
    <lineage>
        <taxon>Bacteria</taxon>
        <taxon>Bacillati</taxon>
        <taxon>Actinomycetota</taxon>
        <taxon>Actinomycetes</taxon>
        <taxon>Micromonosporales</taxon>
        <taxon>Micromonosporaceae</taxon>
        <taxon>Virgisporangium</taxon>
    </lineage>
</organism>